<dbReference type="InterPro" id="IPR008995">
    <property type="entry name" value="Mo/tungstate-bd_C_term_dom"/>
</dbReference>
<organism evidence="8 9">
    <name type="scientific">Ochrobactrum teleogrylli</name>
    <dbReference type="NCBI Taxonomy" id="2479765"/>
    <lineage>
        <taxon>Bacteria</taxon>
        <taxon>Pseudomonadati</taxon>
        <taxon>Pseudomonadota</taxon>
        <taxon>Alphaproteobacteria</taxon>
        <taxon>Hyphomicrobiales</taxon>
        <taxon>Brucellaceae</taxon>
        <taxon>Brucella/Ochrobactrum group</taxon>
        <taxon>Ochrobactrum</taxon>
    </lineage>
</organism>
<dbReference type="InterPro" id="IPR027417">
    <property type="entry name" value="P-loop_NTPase"/>
</dbReference>
<evidence type="ECO:0000256" key="5">
    <source>
        <dbReference type="ARBA" id="ARBA00022840"/>
    </source>
</evidence>
<comment type="subcellular location">
    <subcellularLocation>
        <location evidence="1">Cell inner membrane</location>
        <topology evidence="1">Peripheral membrane protein</topology>
    </subcellularLocation>
</comment>
<dbReference type="GO" id="GO:0043190">
    <property type="term" value="C:ATP-binding cassette (ABC) transporter complex"/>
    <property type="evidence" value="ECO:0007669"/>
    <property type="project" value="UniProtKB-ARBA"/>
</dbReference>
<dbReference type="Pfam" id="PF08402">
    <property type="entry name" value="TOBE_2"/>
    <property type="match status" value="1"/>
</dbReference>
<protein>
    <submittedName>
        <fullName evidence="8">ABC transporter ATP-binding protein</fullName>
    </submittedName>
</protein>
<dbReference type="Pfam" id="PF00005">
    <property type="entry name" value="ABC_tran"/>
    <property type="match status" value="1"/>
</dbReference>
<evidence type="ECO:0000256" key="3">
    <source>
        <dbReference type="ARBA" id="ARBA00022448"/>
    </source>
</evidence>
<dbReference type="FunFam" id="3.40.50.300:FF:000042">
    <property type="entry name" value="Maltose/maltodextrin ABC transporter, ATP-binding protein"/>
    <property type="match status" value="1"/>
</dbReference>
<evidence type="ECO:0000256" key="4">
    <source>
        <dbReference type="ARBA" id="ARBA00022741"/>
    </source>
</evidence>
<evidence type="ECO:0000256" key="2">
    <source>
        <dbReference type="ARBA" id="ARBA00005417"/>
    </source>
</evidence>
<dbReference type="Proteomes" id="UP001362311">
    <property type="component" value="Unassembled WGS sequence"/>
</dbReference>
<dbReference type="InterPro" id="IPR013611">
    <property type="entry name" value="Transp-assoc_OB_typ2"/>
</dbReference>
<feature type="domain" description="ABC transporter" evidence="7">
    <location>
        <begin position="40"/>
        <end position="270"/>
    </location>
</feature>
<sequence length="399" mass="44318">MIRKFWAQRWRMPQIPGSEIAAMLNKLNVNSTTSSADIKLAVKGLSKTYGSFTALHPTDLELKAGEFMTLLGPSGSGKTTLLMMVAGLLNSDTGDLWIDGRRTTNAPPWERGIGMVFQNYALFPHMSVFENVAFPLRMRNAPPDVIKREVTNVLQMVQLEHTAHRRPRDLSGGQQQRIALARAFVFKPHIILMDEPLGALDKNLRDQLQLEIKNIHLTHKTTILYVTHDQGEALTMSDRICLMNHGRIEQLDTPSELYFRPKTVFAADFLGDSNFIDGEVVSRNGDYVHLAASFDRQTILRGYGPALSVGDKARMMVRPERLKLSADAPQNWNAIPVTVKQSIFVGSFTRHYVSDPTGAEMATLELTSGPNGQPMAGQRLMAVWSPDSAVVLPNAPGRS</sequence>
<dbReference type="SUPFAM" id="SSF52540">
    <property type="entry name" value="P-loop containing nucleoside triphosphate hydrolases"/>
    <property type="match status" value="1"/>
</dbReference>
<dbReference type="Gene3D" id="3.40.50.300">
    <property type="entry name" value="P-loop containing nucleotide triphosphate hydrolases"/>
    <property type="match status" value="1"/>
</dbReference>
<dbReference type="PROSITE" id="PS00211">
    <property type="entry name" value="ABC_TRANSPORTER_1"/>
    <property type="match status" value="1"/>
</dbReference>
<dbReference type="RefSeq" id="WP_339442121.1">
    <property type="nucleotide sequence ID" value="NZ_JBBHKQ010000002.1"/>
</dbReference>
<dbReference type="GO" id="GO:0005524">
    <property type="term" value="F:ATP binding"/>
    <property type="evidence" value="ECO:0007669"/>
    <property type="project" value="UniProtKB-KW"/>
</dbReference>
<evidence type="ECO:0000259" key="7">
    <source>
        <dbReference type="PROSITE" id="PS50893"/>
    </source>
</evidence>
<evidence type="ECO:0000313" key="9">
    <source>
        <dbReference type="Proteomes" id="UP001362311"/>
    </source>
</evidence>
<dbReference type="InterPro" id="IPR003593">
    <property type="entry name" value="AAA+_ATPase"/>
</dbReference>
<keyword evidence="5 8" id="KW-0067">ATP-binding</keyword>
<dbReference type="InterPro" id="IPR050093">
    <property type="entry name" value="ABC_SmlMolc_Importer"/>
</dbReference>
<reference evidence="8 9" key="1">
    <citation type="submission" date="2024-03" db="EMBL/GenBank/DDBJ databases">
        <title>Reference genomes for the five species model microbial community.</title>
        <authorList>
            <person name="Padfield D."/>
        </authorList>
    </citation>
    <scope>NUCLEOTIDE SEQUENCE [LARGE SCALE GENOMIC DNA]</scope>
    <source>
        <strain evidence="8 9">AB1</strain>
    </source>
</reference>
<dbReference type="AlphaFoldDB" id="A0ABD5K1V4"/>
<dbReference type="InterPro" id="IPR017871">
    <property type="entry name" value="ABC_transporter-like_CS"/>
</dbReference>
<gene>
    <name evidence="8" type="ORF">WIX40_21740</name>
</gene>
<comment type="similarity">
    <text evidence="2">Belongs to the ABC transporter superfamily.</text>
</comment>
<keyword evidence="4" id="KW-0547">Nucleotide-binding</keyword>
<evidence type="ECO:0000256" key="6">
    <source>
        <dbReference type="ARBA" id="ARBA00055162"/>
    </source>
</evidence>
<comment type="function">
    <text evidence="6">Probably part of an ABC transporter complex. Probably Responsible for energy coupling to the transport system.</text>
</comment>
<dbReference type="GO" id="GO:0140359">
    <property type="term" value="F:ABC-type transporter activity"/>
    <property type="evidence" value="ECO:0007669"/>
    <property type="project" value="UniProtKB-ARBA"/>
</dbReference>
<dbReference type="Gene3D" id="2.40.50.100">
    <property type="match status" value="1"/>
</dbReference>
<dbReference type="PANTHER" id="PTHR42781">
    <property type="entry name" value="SPERMIDINE/PUTRESCINE IMPORT ATP-BINDING PROTEIN POTA"/>
    <property type="match status" value="1"/>
</dbReference>
<dbReference type="EMBL" id="JBBHKQ010000002">
    <property type="protein sequence ID" value="MEJ5902715.1"/>
    <property type="molecule type" value="Genomic_DNA"/>
</dbReference>
<keyword evidence="3" id="KW-0813">Transport</keyword>
<comment type="caution">
    <text evidence="8">The sequence shown here is derived from an EMBL/GenBank/DDBJ whole genome shotgun (WGS) entry which is preliminary data.</text>
</comment>
<dbReference type="SUPFAM" id="SSF50331">
    <property type="entry name" value="MOP-like"/>
    <property type="match status" value="1"/>
</dbReference>
<evidence type="ECO:0000313" key="8">
    <source>
        <dbReference type="EMBL" id="MEJ5902715.1"/>
    </source>
</evidence>
<name>A0ABD5K1V4_9HYPH</name>
<dbReference type="SMART" id="SM00382">
    <property type="entry name" value="AAA"/>
    <property type="match status" value="1"/>
</dbReference>
<accession>A0ABD5K1V4</accession>
<dbReference type="InterPro" id="IPR003439">
    <property type="entry name" value="ABC_transporter-like_ATP-bd"/>
</dbReference>
<dbReference type="PANTHER" id="PTHR42781:SF4">
    <property type="entry name" value="SPERMIDINE_PUTRESCINE IMPORT ATP-BINDING PROTEIN POTA"/>
    <property type="match status" value="1"/>
</dbReference>
<evidence type="ECO:0000256" key="1">
    <source>
        <dbReference type="ARBA" id="ARBA00004417"/>
    </source>
</evidence>
<dbReference type="PROSITE" id="PS50893">
    <property type="entry name" value="ABC_TRANSPORTER_2"/>
    <property type="match status" value="1"/>
</dbReference>
<proteinExistence type="inferred from homology"/>